<dbReference type="EMBL" id="CP014332">
    <property type="protein sequence ID" value="APS42654.1"/>
    <property type="molecule type" value="Genomic_DNA"/>
</dbReference>
<dbReference type="Proteomes" id="UP000185473">
    <property type="component" value="Chromosome"/>
</dbReference>
<dbReference type="Pfam" id="PF07702">
    <property type="entry name" value="UTRA"/>
    <property type="match status" value="1"/>
</dbReference>
<evidence type="ECO:0000256" key="2">
    <source>
        <dbReference type="ARBA" id="ARBA00023125"/>
    </source>
</evidence>
<dbReference type="SUPFAM" id="SSF46785">
    <property type="entry name" value="Winged helix' DNA-binding domain"/>
    <property type="match status" value="1"/>
</dbReference>
<dbReference type="GO" id="GO:0003677">
    <property type="term" value="F:DNA binding"/>
    <property type="evidence" value="ECO:0007669"/>
    <property type="project" value="UniProtKB-KW"/>
</dbReference>
<evidence type="ECO:0000256" key="3">
    <source>
        <dbReference type="ARBA" id="ARBA00023163"/>
    </source>
</evidence>
<dbReference type="PROSITE" id="PS50949">
    <property type="entry name" value="HTH_GNTR"/>
    <property type="match status" value="1"/>
</dbReference>
<evidence type="ECO:0000256" key="1">
    <source>
        <dbReference type="ARBA" id="ARBA00023015"/>
    </source>
</evidence>
<dbReference type="CDD" id="cd07377">
    <property type="entry name" value="WHTH_GntR"/>
    <property type="match status" value="1"/>
</dbReference>
<dbReference type="GO" id="GO:0045892">
    <property type="term" value="P:negative regulation of DNA-templated transcription"/>
    <property type="evidence" value="ECO:0007669"/>
    <property type="project" value="TreeGrafter"/>
</dbReference>
<sequence>MAREVLYMKVLNDLNRRINAQEFPNLKLPDERSLAISYDVSRSSIKRALNVLVQQGIIFKKRGSGTFVNPLYLKNQGMFNAVGQNLGVSDSFRFKGETPAIKLLVFEKEIANDEDREALFLEPDDEVYRIKRLRTLQDKVFMIENAVIPVKLLPMLTAEDMTHSMFQYAEQTTNKAVTKSFMTVTAEPSSDEDQQYLNLAPTEPVGVMSGVYFLDDGTPFEVGQMRVHYSYMRYNSFVSLDGE</sequence>
<keyword evidence="2" id="KW-0238">DNA-binding</keyword>
<dbReference type="SMART" id="SM00345">
    <property type="entry name" value="HTH_GNTR"/>
    <property type="match status" value="1"/>
</dbReference>
<dbReference type="PANTHER" id="PTHR44846:SF5">
    <property type="entry name" value="HTH-TYPE TRANSCRIPTIONAL REGULATOR GMUR"/>
    <property type="match status" value="1"/>
</dbReference>
<dbReference type="GO" id="GO:0003700">
    <property type="term" value="F:DNA-binding transcription factor activity"/>
    <property type="evidence" value="ECO:0007669"/>
    <property type="project" value="InterPro"/>
</dbReference>
<dbReference type="InterPro" id="IPR011663">
    <property type="entry name" value="UTRA"/>
</dbReference>
<dbReference type="OrthoDB" id="2141316at2"/>
<organism evidence="5 6">
    <name type="scientific">Weissella jogaejeotgali</name>
    <dbReference type="NCBI Taxonomy" id="1631871"/>
    <lineage>
        <taxon>Bacteria</taxon>
        <taxon>Bacillati</taxon>
        <taxon>Bacillota</taxon>
        <taxon>Bacilli</taxon>
        <taxon>Lactobacillales</taxon>
        <taxon>Lactobacillaceae</taxon>
        <taxon>Weissella</taxon>
    </lineage>
</organism>
<dbReference type="AlphaFoldDB" id="A0A1L6RDL4"/>
<proteinExistence type="predicted"/>
<accession>A0A1L6RDL4</accession>
<dbReference type="InterPro" id="IPR036390">
    <property type="entry name" value="WH_DNA-bd_sf"/>
</dbReference>
<dbReference type="STRING" id="1631871.FOL01_1795"/>
<protein>
    <submittedName>
        <fullName evidence="5">Transcriptional regulator, GntR family</fullName>
    </submittedName>
</protein>
<dbReference type="PANTHER" id="PTHR44846">
    <property type="entry name" value="MANNOSYL-D-GLYCERATE TRANSPORT/METABOLISM SYSTEM REPRESSOR MNGR-RELATED"/>
    <property type="match status" value="1"/>
</dbReference>
<name>A0A1L6RDL4_9LACO</name>
<keyword evidence="1" id="KW-0805">Transcription regulation</keyword>
<keyword evidence="6" id="KW-1185">Reference proteome</keyword>
<evidence type="ECO:0000259" key="4">
    <source>
        <dbReference type="PROSITE" id="PS50949"/>
    </source>
</evidence>
<dbReference type="InterPro" id="IPR036388">
    <property type="entry name" value="WH-like_DNA-bd_sf"/>
</dbReference>
<dbReference type="SUPFAM" id="SSF64288">
    <property type="entry name" value="Chorismate lyase-like"/>
    <property type="match status" value="1"/>
</dbReference>
<evidence type="ECO:0000313" key="6">
    <source>
        <dbReference type="Proteomes" id="UP000185473"/>
    </source>
</evidence>
<dbReference type="Pfam" id="PF00392">
    <property type="entry name" value="GntR"/>
    <property type="match status" value="1"/>
</dbReference>
<dbReference type="InterPro" id="IPR050679">
    <property type="entry name" value="Bact_HTH_transcr_reg"/>
</dbReference>
<dbReference type="SMART" id="SM00866">
    <property type="entry name" value="UTRA"/>
    <property type="match status" value="1"/>
</dbReference>
<keyword evidence="3" id="KW-0804">Transcription</keyword>
<gene>
    <name evidence="5" type="ORF">FOL01_1795</name>
</gene>
<dbReference type="KEGG" id="wjo:FOL01_1795"/>
<dbReference type="PRINTS" id="PR00035">
    <property type="entry name" value="HTHGNTR"/>
</dbReference>
<dbReference type="RefSeq" id="WP_075270387.1">
    <property type="nucleotide sequence ID" value="NZ_CP014332.1"/>
</dbReference>
<evidence type="ECO:0000313" key="5">
    <source>
        <dbReference type="EMBL" id="APS42654.1"/>
    </source>
</evidence>
<reference evidence="5 6" key="1">
    <citation type="submission" date="2016-02" db="EMBL/GenBank/DDBJ databases">
        <title>Complete Genome Sequence of Weissella jogaejeotgali FOL01.</title>
        <authorList>
            <person name="Lee J.-H."/>
            <person name="Ku H.-J."/>
        </authorList>
    </citation>
    <scope>NUCLEOTIDE SEQUENCE [LARGE SCALE GENOMIC DNA]</scope>
    <source>
        <strain evidence="5 6">FOL01</strain>
    </source>
</reference>
<dbReference type="Gene3D" id="3.40.1410.10">
    <property type="entry name" value="Chorismate lyase-like"/>
    <property type="match status" value="1"/>
</dbReference>
<dbReference type="InterPro" id="IPR028978">
    <property type="entry name" value="Chorismate_lyase_/UTRA_dom_sf"/>
</dbReference>
<dbReference type="InterPro" id="IPR000524">
    <property type="entry name" value="Tscrpt_reg_HTH_GntR"/>
</dbReference>
<dbReference type="Gene3D" id="1.10.10.10">
    <property type="entry name" value="Winged helix-like DNA-binding domain superfamily/Winged helix DNA-binding domain"/>
    <property type="match status" value="1"/>
</dbReference>
<feature type="domain" description="HTH gntR-type" evidence="4">
    <location>
        <begin position="4"/>
        <end position="71"/>
    </location>
</feature>